<sequence>MTINTAMQEHVGSKILRRKGMFGMGLRETKAKKTRKRILSEALQLFGRNGYEQTTMEAIAEAAEVSPSTLYRYFLTKDLILLDPLVGYDLIASFSLHAVNLPVEEALAKAILEWAKWQDTNAEEILRVRSLIDQNIMPRARVWDLISQSERDLNARLAEKLHLPEDDLQVVLSVRLLFLTITYTVADLWKASAGRSSAVAIAEQVLRMFAEHKVLIPRKAPRR</sequence>
<dbReference type="GO" id="GO:0003700">
    <property type="term" value="F:DNA-binding transcription factor activity"/>
    <property type="evidence" value="ECO:0007669"/>
    <property type="project" value="TreeGrafter"/>
</dbReference>
<dbReference type="PRINTS" id="PR00455">
    <property type="entry name" value="HTHTETR"/>
</dbReference>
<dbReference type="Pfam" id="PF00440">
    <property type="entry name" value="TetR_N"/>
    <property type="match status" value="1"/>
</dbReference>
<organism evidence="6">
    <name type="scientific">Tunturiibacter gelidiferens</name>
    <dbReference type="NCBI Taxonomy" id="3069689"/>
    <lineage>
        <taxon>Bacteria</taxon>
        <taxon>Pseudomonadati</taxon>
        <taxon>Acidobacteriota</taxon>
        <taxon>Terriglobia</taxon>
        <taxon>Terriglobales</taxon>
        <taxon>Acidobacteriaceae</taxon>
        <taxon>Tunturiibacter</taxon>
    </lineage>
</organism>
<dbReference type="KEGG" id="tgi:RBB81_12895"/>
<dbReference type="PANTHER" id="PTHR30055">
    <property type="entry name" value="HTH-TYPE TRANSCRIPTIONAL REGULATOR RUTR"/>
    <property type="match status" value="1"/>
</dbReference>
<evidence type="ECO:0000256" key="1">
    <source>
        <dbReference type="ARBA" id="ARBA00023015"/>
    </source>
</evidence>
<dbReference type="Gene3D" id="1.10.10.60">
    <property type="entry name" value="Homeodomain-like"/>
    <property type="match status" value="1"/>
</dbReference>
<gene>
    <name evidence="6" type="ORF">RBB81_12895</name>
</gene>
<evidence type="ECO:0000256" key="4">
    <source>
        <dbReference type="PROSITE-ProRule" id="PRU00335"/>
    </source>
</evidence>
<reference evidence="6" key="1">
    <citation type="submission" date="2023-08" db="EMBL/GenBank/DDBJ databases">
        <authorList>
            <person name="Messyasz A."/>
            <person name="Mannisto M.K."/>
            <person name="Kerkhof L.J."/>
            <person name="Haggblom M."/>
        </authorList>
    </citation>
    <scope>NUCLEOTIDE SEQUENCE</scope>
    <source>
        <strain evidence="6">M8UP39</strain>
    </source>
</reference>
<feature type="domain" description="HTH tetR-type" evidence="5">
    <location>
        <begin position="32"/>
        <end position="92"/>
    </location>
</feature>
<dbReference type="InterPro" id="IPR050109">
    <property type="entry name" value="HTH-type_TetR-like_transc_reg"/>
</dbReference>
<name>A0AAU7YV75_9BACT</name>
<dbReference type="PANTHER" id="PTHR30055:SF234">
    <property type="entry name" value="HTH-TYPE TRANSCRIPTIONAL REGULATOR BETI"/>
    <property type="match status" value="1"/>
</dbReference>
<protein>
    <submittedName>
        <fullName evidence="6">Helix-turn-helix domain-containing protein</fullName>
    </submittedName>
</protein>
<dbReference type="RefSeq" id="WP_353070915.1">
    <property type="nucleotide sequence ID" value="NZ_CP132938.1"/>
</dbReference>
<evidence type="ECO:0000259" key="5">
    <source>
        <dbReference type="PROSITE" id="PS50977"/>
    </source>
</evidence>
<reference evidence="6" key="2">
    <citation type="journal article" date="2024" name="Environ. Microbiol.">
        <title>Genome analysis and description of Tunturibacter gen. nov. expands the diversity of Terriglobia in tundra soils.</title>
        <authorList>
            <person name="Messyasz A."/>
            <person name="Mannisto M.K."/>
            <person name="Kerkhof L.J."/>
            <person name="Haggblom M.M."/>
        </authorList>
    </citation>
    <scope>NUCLEOTIDE SEQUENCE</scope>
    <source>
        <strain evidence="6">M8UP39</strain>
    </source>
</reference>
<dbReference type="EMBL" id="CP132938">
    <property type="protein sequence ID" value="XCB20496.1"/>
    <property type="molecule type" value="Genomic_DNA"/>
</dbReference>
<dbReference type="SUPFAM" id="SSF46689">
    <property type="entry name" value="Homeodomain-like"/>
    <property type="match status" value="1"/>
</dbReference>
<dbReference type="AlphaFoldDB" id="A0AAU7YV75"/>
<keyword evidence="1" id="KW-0805">Transcription regulation</keyword>
<dbReference type="Gene3D" id="1.10.357.10">
    <property type="entry name" value="Tetracycline Repressor, domain 2"/>
    <property type="match status" value="1"/>
</dbReference>
<evidence type="ECO:0000256" key="3">
    <source>
        <dbReference type="ARBA" id="ARBA00023163"/>
    </source>
</evidence>
<keyword evidence="2 4" id="KW-0238">DNA-binding</keyword>
<evidence type="ECO:0000313" key="6">
    <source>
        <dbReference type="EMBL" id="XCB20496.1"/>
    </source>
</evidence>
<dbReference type="GO" id="GO:0000976">
    <property type="term" value="F:transcription cis-regulatory region binding"/>
    <property type="evidence" value="ECO:0007669"/>
    <property type="project" value="TreeGrafter"/>
</dbReference>
<keyword evidence="3" id="KW-0804">Transcription</keyword>
<proteinExistence type="predicted"/>
<dbReference type="PROSITE" id="PS50977">
    <property type="entry name" value="HTH_TETR_2"/>
    <property type="match status" value="1"/>
</dbReference>
<accession>A0AAU7YV75</accession>
<dbReference type="InterPro" id="IPR001647">
    <property type="entry name" value="HTH_TetR"/>
</dbReference>
<feature type="DNA-binding region" description="H-T-H motif" evidence="4">
    <location>
        <begin position="55"/>
        <end position="74"/>
    </location>
</feature>
<dbReference type="InterPro" id="IPR009057">
    <property type="entry name" value="Homeodomain-like_sf"/>
</dbReference>
<evidence type="ECO:0000256" key="2">
    <source>
        <dbReference type="ARBA" id="ARBA00023125"/>
    </source>
</evidence>